<dbReference type="PANTHER" id="PTHR30290:SF64">
    <property type="entry name" value="ABC TRANSPORTER PERIPLASMIC BINDING PROTEIN"/>
    <property type="match status" value="1"/>
</dbReference>
<dbReference type="GO" id="GO:1904680">
    <property type="term" value="F:peptide transmembrane transporter activity"/>
    <property type="evidence" value="ECO:0007669"/>
    <property type="project" value="TreeGrafter"/>
</dbReference>
<dbReference type="PANTHER" id="PTHR30290">
    <property type="entry name" value="PERIPLASMIC BINDING COMPONENT OF ABC TRANSPORTER"/>
    <property type="match status" value="1"/>
</dbReference>
<proteinExistence type="predicted"/>
<comment type="caution">
    <text evidence="3">The sequence shown here is derived from an EMBL/GenBank/DDBJ whole genome shotgun (WGS) entry which is preliminary data.</text>
</comment>
<dbReference type="Gene3D" id="3.10.105.10">
    <property type="entry name" value="Dipeptide-binding Protein, Domain 3"/>
    <property type="match status" value="1"/>
</dbReference>
<dbReference type="RefSeq" id="WP_281795116.1">
    <property type="nucleotide sequence ID" value="NZ_BSDR01000001.1"/>
</dbReference>
<name>A0A9W6FUY6_9BACT</name>
<dbReference type="EMBL" id="BSDR01000001">
    <property type="protein sequence ID" value="GLI35381.1"/>
    <property type="molecule type" value="Genomic_DNA"/>
</dbReference>
<dbReference type="InterPro" id="IPR030678">
    <property type="entry name" value="Peptide/Ni-bd"/>
</dbReference>
<evidence type="ECO:0000313" key="4">
    <source>
        <dbReference type="Proteomes" id="UP001144372"/>
    </source>
</evidence>
<keyword evidence="4" id="KW-1185">Reference proteome</keyword>
<dbReference type="PIRSF" id="PIRSF002741">
    <property type="entry name" value="MppA"/>
    <property type="match status" value="1"/>
</dbReference>
<dbReference type="GO" id="GO:0030288">
    <property type="term" value="C:outer membrane-bounded periplasmic space"/>
    <property type="evidence" value="ECO:0007669"/>
    <property type="project" value="UniProtKB-ARBA"/>
</dbReference>
<accession>A0A9W6FUY6</accession>
<dbReference type="GO" id="GO:0043190">
    <property type="term" value="C:ATP-binding cassette (ABC) transporter complex"/>
    <property type="evidence" value="ECO:0007669"/>
    <property type="project" value="InterPro"/>
</dbReference>
<evidence type="ECO:0000259" key="2">
    <source>
        <dbReference type="Pfam" id="PF00496"/>
    </source>
</evidence>
<dbReference type="InterPro" id="IPR000914">
    <property type="entry name" value="SBP_5_dom"/>
</dbReference>
<keyword evidence="1" id="KW-0732">Signal</keyword>
<organism evidence="3 4">
    <name type="scientific">Desulforhabdus amnigena</name>
    <dbReference type="NCBI Taxonomy" id="40218"/>
    <lineage>
        <taxon>Bacteria</taxon>
        <taxon>Pseudomonadati</taxon>
        <taxon>Thermodesulfobacteriota</taxon>
        <taxon>Syntrophobacteria</taxon>
        <taxon>Syntrophobacterales</taxon>
        <taxon>Syntrophobacteraceae</taxon>
        <taxon>Desulforhabdus</taxon>
    </lineage>
</organism>
<sequence>MILRLVGAAWLAIFLLCSCSGGGESFSEAGEGSGTGDAIEIHLPGGDWGMPTPFTFYPRGMGYVHLSLIYDTLVWKDHQGTIPWLAKNWECSQDGLVWTFHLHPGVQWQDGKPLTARDVRFTFDYLKRYPVEWFSLEKVRDVEVPNDLTAVFYLESPYAPFLNQIAGSVPILPEHIWRDVSNPRETSAPDRVVGSGPYRLVQYDKAQGAYAYDANPAFFLGEPRVRKLFFVPVGDPVAALERGVVAEATVPASLLAKFREDKRFQLLSGPSYWVLNLQFNLNRFPFSEVQVRHALAHAVDRKALIEQSVPGGLEGAKPGNPGFMSPDSNWYDPSLKDLYSYDPVRSRELLEMAGIGDRNEDGVCEDSNGKPMQFTLLTTSSYLREAEALQLMLRKIGFTLDLKSLDIKTLDAMVREGRFDLALTGHGGLGGDPSIIYGFGGARDDPFSAGMPKDPEYLRTAELLSIRSDPAERMALCKTMQQLYARELPVLPLYYPVWFIAYRPDVFQGWFYTGEGGIGIGVPLPYNKLAFIKGRKP</sequence>
<dbReference type="Proteomes" id="UP001144372">
    <property type="component" value="Unassembled WGS sequence"/>
</dbReference>
<protein>
    <submittedName>
        <fullName evidence="3">Peptide ABC transporter substrate-binding protein</fullName>
    </submittedName>
</protein>
<gene>
    <name evidence="3" type="ORF">DAMNIGENAA_28140</name>
</gene>
<dbReference type="SUPFAM" id="SSF53850">
    <property type="entry name" value="Periplasmic binding protein-like II"/>
    <property type="match status" value="1"/>
</dbReference>
<reference evidence="3" key="1">
    <citation type="submission" date="2022-12" db="EMBL/GenBank/DDBJ databases">
        <title>Reference genome sequencing for broad-spectrum identification of bacterial and archaeal isolates by mass spectrometry.</title>
        <authorList>
            <person name="Sekiguchi Y."/>
            <person name="Tourlousse D.M."/>
        </authorList>
    </citation>
    <scope>NUCLEOTIDE SEQUENCE</scope>
    <source>
        <strain evidence="3">ASRB1</strain>
    </source>
</reference>
<dbReference type="PROSITE" id="PS51257">
    <property type="entry name" value="PROKAR_LIPOPROTEIN"/>
    <property type="match status" value="1"/>
</dbReference>
<dbReference type="InterPro" id="IPR039424">
    <property type="entry name" value="SBP_5"/>
</dbReference>
<dbReference type="GO" id="GO:0015833">
    <property type="term" value="P:peptide transport"/>
    <property type="evidence" value="ECO:0007669"/>
    <property type="project" value="TreeGrafter"/>
</dbReference>
<evidence type="ECO:0000256" key="1">
    <source>
        <dbReference type="ARBA" id="ARBA00022729"/>
    </source>
</evidence>
<feature type="domain" description="Solute-binding protein family 5" evidence="2">
    <location>
        <begin position="82"/>
        <end position="434"/>
    </location>
</feature>
<evidence type="ECO:0000313" key="3">
    <source>
        <dbReference type="EMBL" id="GLI35381.1"/>
    </source>
</evidence>
<dbReference type="AlphaFoldDB" id="A0A9W6FUY6"/>
<dbReference type="Pfam" id="PF00496">
    <property type="entry name" value="SBP_bac_5"/>
    <property type="match status" value="1"/>
</dbReference>
<dbReference type="Gene3D" id="3.40.190.10">
    <property type="entry name" value="Periplasmic binding protein-like II"/>
    <property type="match status" value="1"/>
</dbReference>